<sequence>MKVYHIITNITQRYHTSAGYKADETENRILSQVQDIRDHNKPQISGTGVSIKAYSTNHAEEGKRNWEIEAAELTIPELVKIFMARWVNPEKVLL</sequence>
<organism evidence="1 2">
    <name type="scientific">Potamilus streckersoni</name>
    <dbReference type="NCBI Taxonomy" id="2493646"/>
    <lineage>
        <taxon>Eukaryota</taxon>
        <taxon>Metazoa</taxon>
        <taxon>Spiralia</taxon>
        <taxon>Lophotrochozoa</taxon>
        <taxon>Mollusca</taxon>
        <taxon>Bivalvia</taxon>
        <taxon>Autobranchia</taxon>
        <taxon>Heteroconchia</taxon>
        <taxon>Palaeoheterodonta</taxon>
        <taxon>Unionida</taxon>
        <taxon>Unionoidea</taxon>
        <taxon>Unionidae</taxon>
        <taxon>Ambleminae</taxon>
        <taxon>Lampsilini</taxon>
        <taxon>Potamilus</taxon>
    </lineage>
</organism>
<evidence type="ECO:0000313" key="2">
    <source>
        <dbReference type="Proteomes" id="UP001195483"/>
    </source>
</evidence>
<dbReference type="EMBL" id="JAEAOA010001754">
    <property type="protein sequence ID" value="KAK3579876.1"/>
    <property type="molecule type" value="Genomic_DNA"/>
</dbReference>
<gene>
    <name evidence="1" type="ORF">CHS0354_029237</name>
</gene>
<name>A0AAE0RUK4_9BIVA</name>
<proteinExistence type="predicted"/>
<reference evidence="1" key="2">
    <citation type="journal article" date="2021" name="Genome Biol. Evol.">
        <title>Developing a high-quality reference genome for a parasitic bivalve with doubly uniparental inheritance (Bivalvia: Unionida).</title>
        <authorList>
            <person name="Smith C.H."/>
        </authorList>
    </citation>
    <scope>NUCLEOTIDE SEQUENCE</scope>
    <source>
        <strain evidence="1">CHS0354</strain>
        <tissue evidence="1">Mantle</tissue>
    </source>
</reference>
<dbReference type="AlphaFoldDB" id="A0AAE0RUK4"/>
<evidence type="ECO:0000313" key="1">
    <source>
        <dbReference type="EMBL" id="KAK3579876.1"/>
    </source>
</evidence>
<protein>
    <submittedName>
        <fullName evidence="1">Uncharacterized protein</fullName>
    </submittedName>
</protein>
<reference evidence="1" key="1">
    <citation type="journal article" date="2021" name="Genome Biol. Evol.">
        <title>A High-Quality Reference Genome for a Parasitic Bivalve with Doubly Uniparental Inheritance (Bivalvia: Unionida).</title>
        <authorList>
            <person name="Smith C.H."/>
        </authorList>
    </citation>
    <scope>NUCLEOTIDE SEQUENCE</scope>
    <source>
        <strain evidence="1">CHS0354</strain>
    </source>
</reference>
<dbReference type="Proteomes" id="UP001195483">
    <property type="component" value="Unassembled WGS sequence"/>
</dbReference>
<reference evidence="1" key="3">
    <citation type="submission" date="2023-05" db="EMBL/GenBank/DDBJ databases">
        <authorList>
            <person name="Smith C.H."/>
        </authorList>
    </citation>
    <scope>NUCLEOTIDE SEQUENCE</scope>
    <source>
        <strain evidence="1">CHS0354</strain>
        <tissue evidence="1">Mantle</tissue>
    </source>
</reference>
<keyword evidence="2" id="KW-1185">Reference proteome</keyword>
<accession>A0AAE0RUK4</accession>
<comment type="caution">
    <text evidence="1">The sequence shown here is derived from an EMBL/GenBank/DDBJ whole genome shotgun (WGS) entry which is preliminary data.</text>
</comment>